<dbReference type="AlphaFoldDB" id="A0AAN8UWV2"/>
<dbReference type="InterPro" id="IPR001461">
    <property type="entry name" value="Aspartic_peptidase_A1"/>
</dbReference>
<evidence type="ECO:0000313" key="3">
    <source>
        <dbReference type="Proteomes" id="UP001370490"/>
    </source>
</evidence>
<sequence>MHRLLLFYIWCSCGEVQTGSFLDGAAPNGLSGLGMENVSVPSILASKGLAANFLLHVFWRRRDWPHQFWRQRQLQSGRNIICFKFDSVALYNPHASDSSLPFEYCYDIRLVFYPQVILTMQGGDQFNVMKPIILAQTQTANLSCLAIVKSGDVNIIGQISSNDIDNFMTGYRIVFDRDKKALGWNESN</sequence>
<evidence type="ECO:0000256" key="1">
    <source>
        <dbReference type="SAM" id="SignalP"/>
    </source>
</evidence>
<gene>
    <name evidence="2" type="ORF">RJ641_010733</name>
</gene>
<dbReference type="InterPro" id="IPR021109">
    <property type="entry name" value="Peptidase_aspartic_dom_sf"/>
</dbReference>
<proteinExistence type="predicted"/>
<dbReference type="GO" id="GO:0004190">
    <property type="term" value="F:aspartic-type endopeptidase activity"/>
    <property type="evidence" value="ECO:0007669"/>
    <property type="project" value="InterPro"/>
</dbReference>
<keyword evidence="1" id="KW-0732">Signal</keyword>
<feature type="non-terminal residue" evidence="2">
    <location>
        <position position="188"/>
    </location>
</feature>
<reference evidence="2 3" key="1">
    <citation type="submission" date="2023-12" db="EMBL/GenBank/DDBJ databases">
        <title>A high-quality genome assembly for Dillenia turbinata (Dilleniales).</title>
        <authorList>
            <person name="Chanderbali A."/>
        </authorList>
    </citation>
    <scope>NUCLEOTIDE SEQUENCE [LARGE SCALE GENOMIC DNA]</scope>
    <source>
        <strain evidence="2">LSX21</strain>
        <tissue evidence="2">Leaf</tissue>
    </source>
</reference>
<dbReference type="PANTHER" id="PTHR13683:SF826">
    <property type="entry name" value="ASPARTYL PROTEASE FAMILY PROTEIN 1"/>
    <property type="match status" value="1"/>
</dbReference>
<feature type="signal peptide" evidence="1">
    <location>
        <begin position="1"/>
        <end position="18"/>
    </location>
</feature>
<dbReference type="EMBL" id="JBAMMX010000017">
    <property type="protein sequence ID" value="KAK6924533.1"/>
    <property type="molecule type" value="Genomic_DNA"/>
</dbReference>
<organism evidence="2 3">
    <name type="scientific">Dillenia turbinata</name>
    <dbReference type="NCBI Taxonomy" id="194707"/>
    <lineage>
        <taxon>Eukaryota</taxon>
        <taxon>Viridiplantae</taxon>
        <taxon>Streptophyta</taxon>
        <taxon>Embryophyta</taxon>
        <taxon>Tracheophyta</taxon>
        <taxon>Spermatophyta</taxon>
        <taxon>Magnoliopsida</taxon>
        <taxon>eudicotyledons</taxon>
        <taxon>Gunneridae</taxon>
        <taxon>Pentapetalae</taxon>
        <taxon>Dilleniales</taxon>
        <taxon>Dilleniaceae</taxon>
        <taxon>Dillenia</taxon>
    </lineage>
</organism>
<evidence type="ECO:0008006" key="4">
    <source>
        <dbReference type="Google" id="ProtNLM"/>
    </source>
</evidence>
<feature type="chain" id="PRO_5042873552" description="Peptidase A1 domain-containing protein" evidence="1">
    <location>
        <begin position="19"/>
        <end position="188"/>
    </location>
</feature>
<keyword evidence="3" id="KW-1185">Reference proteome</keyword>
<protein>
    <recommendedName>
        <fullName evidence="4">Peptidase A1 domain-containing protein</fullName>
    </recommendedName>
</protein>
<evidence type="ECO:0000313" key="2">
    <source>
        <dbReference type="EMBL" id="KAK6924533.1"/>
    </source>
</evidence>
<dbReference type="GO" id="GO:0006508">
    <property type="term" value="P:proteolysis"/>
    <property type="evidence" value="ECO:0007669"/>
    <property type="project" value="InterPro"/>
</dbReference>
<dbReference type="Gene3D" id="2.40.70.10">
    <property type="entry name" value="Acid Proteases"/>
    <property type="match status" value="2"/>
</dbReference>
<comment type="caution">
    <text evidence="2">The sequence shown here is derived from an EMBL/GenBank/DDBJ whole genome shotgun (WGS) entry which is preliminary data.</text>
</comment>
<accession>A0AAN8UWV2</accession>
<dbReference type="Proteomes" id="UP001370490">
    <property type="component" value="Unassembled WGS sequence"/>
</dbReference>
<dbReference type="PANTHER" id="PTHR13683">
    <property type="entry name" value="ASPARTYL PROTEASES"/>
    <property type="match status" value="1"/>
</dbReference>
<name>A0AAN8UWV2_9MAGN</name>
<dbReference type="SUPFAM" id="SSF50630">
    <property type="entry name" value="Acid proteases"/>
    <property type="match status" value="1"/>
</dbReference>